<keyword evidence="1" id="KW-0732">Signal</keyword>
<reference evidence="3 4" key="1">
    <citation type="submission" date="2020-08" db="EMBL/GenBank/DDBJ databases">
        <title>Genomic Encyclopedia of Type Strains, Phase IV (KMG-IV): sequencing the most valuable type-strain genomes for metagenomic binning, comparative biology and taxonomic classification.</title>
        <authorList>
            <person name="Goeker M."/>
        </authorList>
    </citation>
    <scope>NUCLEOTIDE SEQUENCE [LARGE SCALE GENOMIC DNA]</scope>
    <source>
        <strain evidence="3 4">DSM 102234</strain>
    </source>
</reference>
<dbReference type="PANTHER" id="PTHR30189">
    <property type="entry name" value="LPS-ASSEMBLY PROTEIN"/>
    <property type="match status" value="1"/>
</dbReference>
<dbReference type="SUPFAM" id="SSF56935">
    <property type="entry name" value="Porins"/>
    <property type="match status" value="1"/>
</dbReference>
<dbReference type="Pfam" id="PF04453">
    <property type="entry name" value="LptD"/>
    <property type="match status" value="1"/>
</dbReference>
<dbReference type="HAMAP" id="MF_01411">
    <property type="entry name" value="LPS_assembly_LptD"/>
    <property type="match status" value="1"/>
</dbReference>
<comment type="caution">
    <text evidence="3">The sequence shown here is derived from an EMBL/GenBank/DDBJ whole genome shotgun (WGS) entry which is preliminary data.</text>
</comment>
<evidence type="ECO:0000256" key="1">
    <source>
        <dbReference type="HAMAP-Rule" id="MF_01411"/>
    </source>
</evidence>
<dbReference type="InterPro" id="IPR007543">
    <property type="entry name" value="LptD_C"/>
</dbReference>
<comment type="similarity">
    <text evidence="1">Belongs to the LptD family.</text>
</comment>
<proteinExistence type="inferred from homology"/>
<comment type="subunit">
    <text evidence="1">Component of the lipopolysaccharide transport and assembly complex.</text>
</comment>
<feature type="chain" id="PRO_5031643595" description="LPS-assembly protein LptD" evidence="1">
    <location>
        <begin position="19"/>
        <end position="711"/>
    </location>
</feature>
<evidence type="ECO:0000313" key="3">
    <source>
        <dbReference type="EMBL" id="MBB3993918.1"/>
    </source>
</evidence>
<comment type="subcellular location">
    <subcellularLocation>
        <location evidence="1">Cell outer membrane</location>
    </subcellularLocation>
</comment>
<dbReference type="InterPro" id="IPR020889">
    <property type="entry name" value="LipoPS_assembly_LptD"/>
</dbReference>
<dbReference type="GO" id="GO:1990351">
    <property type="term" value="C:transporter complex"/>
    <property type="evidence" value="ECO:0007669"/>
    <property type="project" value="TreeGrafter"/>
</dbReference>
<dbReference type="Proteomes" id="UP000530268">
    <property type="component" value="Unassembled WGS sequence"/>
</dbReference>
<gene>
    <name evidence="1" type="primary">lptD</name>
    <name evidence="3" type="ORF">GGR95_001549</name>
</gene>
<evidence type="ECO:0000313" key="4">
    <source>
        <dbReference type="Proteomes" id="UP000530268"/>
    </source>
</evidence>
<name>A0A7W6H0R4_9RHOB</name>
<dbReference type="RefSeq" id="WP_184564429.1">
    <property type="nucleotide sequence ID" value="NZ_JACIEI010000003.1"/>
</dbReference>
<dbReference type="GO" id="GO:0043165">
    <property type="term" value="P:Gram-negative-bacterium-type cell outer membrane assembly"/>
    <property type="evidence" value="ECO:0007669"/>
    <property type="project" value="UniProtKB-UniRule"/>
</dbReference>
<dbReference type="GO" id="GO:0009279">
    <property type="term" value="C:cell outer membrane"/>
    <property type="evidence" value="ECO:0007669"/>
    <property type="project" value="UniProtKB-SubCell"/>
</dbReference>
<accession>A0A7W6H0R4</accession>
<keyword evidence="1" id="KW-0472">Membrane</keyword>
<organism evidence="3 4">
    <name type="scientific">Sulfitobacter undariae</name>
    <dbReference type="NCBI Taxonomy" id="1563671"/>
    <lineage>
        <taxon>Bacteria</taxon>
        <taxon>Pseudomonadati</taxon>
        <taxon>Pseudomonadota</taxon>
        <taxon>Alphaproteobacteria</taxon>
        <taxon>Rhodobacterales</taxon>
        <taxon>Roseobacteraceae</taxon>
        <taxon>Sulfitobacter</taxon>
    </lineage>
</organism>
<comment type="function">
    <text evidence="1">Involved in the assembly of lipopolysaccharide (LPS) at the surface of the outer membrane.</text>
</comment>
<feature type="signal peptide" evidence="1">
    <location>
        <begin position="1"/>
        <end position="18"/>
    </location>
</feature>
<keyword evidence="4" id="KW-1185">Reference proteome</keyword>
<dbReference type="GO" id="GO:0015920">
    <property type="term" value="P:lipopolysaccharide transport"/>
    <property type="evidence" value="ECO:0007669"/>
    <property type="project" value="InterPro"/>
</dbReference>
<keyword evidence="1" id="KW-0998">Cell outer membrane</keyword>
<sequence length="711" mass="79425" precursor="true">MRFLALLILSLLPLRAAAQDAALLVADQLYITRDRELVASGNVEAFQNDVRLRATAIRYNQDTGALSIEGPITLTEDNGTVILANSAELDADMRNGILKGARLVLDQQLQLAAVQIDRVDDRYNQLYKTAVTSCRVCGDGKPPLWQIRAKRVIHDEVEQQLYFDEAQFRIRNVPVFWLPRLRLPGPKVERATGFLTPSIRSTSALGTGLKLPYFIKLSDKRDLTLTPYLSSSTTTLEFRYRQAYRNGRVEFVGAITKDDLLASQTRGYLFGTGLFALPGDFKLNFAIETVSDDGYLDAYGYSDSDRLKSELTVSRARRDEYIRGSFYNFKSLREDEDNDTIPTLVLDAEYERRFFPSALGGEIRATLAAHSHNRISDLPFDTTRDDDSVADGRDVTRLNAEVNWLRSFVLNQGLRVDTQLGATFNAFKILQDNEYQTEQAELTPQAAVTLRYPLAKKTAAGISHVLEPVVQLSWVGGDRLNVPNEESPLVEFDTGNLLSLSRFPSADRRERGLTAAVGLGWSRFNPKGWDAQLTVGQIFRSESDTDFTTTSGLNGLSSDFLIAGQLSSGKGTILTARTLFEGDFDMSKIELRGEYTFKRGTFGGSYVWLEEDTEEFRDLPISELSIDATFKVNPLWTASADWRYNVSDDVSATAGIGLRYENECVTIDFDVERKFSLSTSVEPSTDFGFNVGLRGFSANTGTERYVRSCSK</sequence>
<dbReference type="InterPro" id="IPR050218">
    <property type="entry name" value="LptD"/>
</dbReference>
<comment type="caution">
    <text evidence="1">Lacks conserved residue(s) required for the propagation of feature annotation.</text>
</comment>
<protein>
    <recommendedName>
        <fullName evidence="1">LPS-assembly protein LptD</fullName>
    </recommendedName>
</protein>
<dbReference type="AlphaFoldDB" id="A0A7W6H0R4"/>
<dbReference type="PANTHER" id="PTHR30189:SF1">
    <property type="entry name" value="LPS-ASSEMBLY PROTEIN LPTD"/>
    <property type="match status" value="1"/>
</dbReference>
<evidence type="ECO:0000259" key="2">
    <source>
        <dbReference type="Pfam" id="PF04453"/>
    </source>
</evidence>
<feature type="domain" description="LptD C-terminal" evidence="2">
    <location>
        <begin position="265"/>
        <end position="636"/>
    </location>
</feature>
<dbReference type="EMBL" id="JACIEI010000003">
    <property type="protein sequence ID" value="MBB3993918.1"/>
    <property type="molecule type" value="Genomic_DNA"/>
</dbReference>